<keyword evidence="1" id="KW-1277">Toxin-antitoxin system</keyword>
<dbReference type="Pfam" id="PF08681">
    <property type="entry name" value="TacA1"/>
    <property type="match status" value="1"/>
</dbReference>
<dbReference type="PANTHER" id="PTHR35401">
    <property type="entry name" value="COPG FAMILY HELIX-TURN-HELIX PROTEIN-RELATED-RELATED"/>
    <property type="match status" value="1"/>
</dbReference>
<gene>
    <name evidence="3" type="ORF">FX987_03749</name>
</gene>
<dbReference type="PANTHER" id="PTHR35401:SF2">
    <property type="entry name" value="ABC-TYPE TRANSPORT SYSTEM"/>
    <property type="match status" value="1"/>
</dbReference>
<dbReference type="EMBL" id="CP054580">
    <property type="protein sequence ID" value="QKS25952.1"/>
    <property type="molecule type" value="Genomic_DNA"/>
</dbReference>
<dbReference type="Proteomes" id="UP000509761">
    <property type="component" value="Chromosome"/>
</dbReference>
<evidence type="ECO:0008006" key="5">
    <source>
        <dbReference type="Google" id="ProtNLM"/>
    </source>
</evidence>
<evidence type="ECO:0000313" key="4">
    <source>
        <dbReference type="Proteomes" id="UP000509761"/>
    </source>
</evidence>
<dbReference type="GO" id="GO:0006355">
    <property type="term" value="P:regulation of DNA-templated transcription"/>
    <property type="evidence" value="ECO:0007669"/>
    <property type="project" value="InterPro"/>
</dbReference>
<sequence>MNVATDTKQERINLRLKHSAKMALERAASFEGKTVSNFILTSALAHAEKTIHAHEAMSLNSQDAEAFFHALDKPVSFNKKLAAAFEEHDRRVTSQ</sequence>
<evidence type="ECO:0000256" key="2">
    <source>
        <dbReference type="ARBA" id="ARBA00049988"/>
    </source>
</evidence>
<protein>
    <recommendedName>
        <fullName evidence="5">DUF1778 domain-containing protein</fullName>
    </recommendedName>
</protein>
<dbReference type="AlphaFoldDB" id="A0AAP9NPK6"/>
<dbReference type="RefSeq" id="WP_174788337.1">
    <property type="nucleotide sequence ID" value="NZ_CP054580.1"/>
</dbReference>
<organism evidence="3 4">
    <name type="scientific">Vreelandella titanicae</name>
    <dbReference type="NCBI Taxonomy" id="664683"/>
    <lineage>
        <taxon>Bacteria</taxon>
        <taxon>Pseudomonadati</taxon>
        <taxon>Pseudomonadota</taxon>
        <taxon>Gammaproteobacteria</taxon>
        <taxon>Oceanospirillales</taxon>
        <taxon>Halomonadaceae</taxon>
        <taxon>Vreelandella</taxon>
    </lineage>
</organism>
<reference evidence="3 4" key="1">
    <citation type="submission" date="2019-12" db="EMBL/GenBank/DDBJ databases">
        <title>Genome sequencing and assembly of endphytes of Porphyra tenera.</title>
        <authorList>
            <person name="Park J.M."/>
            <person name="Shin R."/>
            <person name="Jo S.H."/>
        </authorList>
    </citation>
    <scope>NUCLEOTIDE SEQUENCE [LARGE SCALE GENOMIC DNA]</scope>
    <source>
        <strain evidence="3 4">GPM3</strain>
    </source>
</reference>
<dbReference type="Gene3D" id="1.20.5.780">
    <property type="entry name" value="Single helix bin"/>
    <property type="match status" value="1"/>
</dbReference>
<comment type="similarity">
    <text evidence="2">Belongs to the TacA antitoxin family.</text>
</comment>
<accession>A0AAP9NPK6</accession>
<dbReference type="InterPro" id="IPR014795">
    <property type="entry name" value="TacA_1-like"/>
</dbReference>
<name>A0AAP9NPK6_9GAMM</name>
<proteinExistence type="inferred from homology"/>
<keyword evidence="4" id="KW-1185">Reference proteome</keyword>
<evidence type="ECO:0000256" key="1">
    <source>
        <dbReference type="ARBA" id="ARBA00022649"/>
    </source>
</evidence>
<dbReference type="SUPFAM" id="SSF47598">
    <property type="entry name" value="Ribbon-helix-helix"/>
    <property type="match status" value="1"/>
</dbReference>
<dbReference type="InterPro" id="IPR010985">
    <property type="entry name" value="Ribbon_hlx_hlx"/>
</dbReference>
<evidence type="ECO:0000313" key="3">
    <source>
        <dbReference type="EMBL" id="QKS25952.1"/>
    </source>
</evidence>